<sequence length="446" mass="46101">MANKQIDVPALIDGARLGAFQVLAITLCGLALLMDGFDIQMIGFVAPAIVQDWNIDKAALGPVFAAGLGGLLVGSFALSVAADKWGRRPVLIASTLFFGVCMLLTPLATTLAGLGAARFFAGLGLGAILPNAMALAGEYAPQRVRVTVLMLVGVCFGVGAILAGLLSTVLLPRWGWQSVFLAGGVVPVACAVAMFVRLPESIQFLVLRGRHAAARKWLRRIDAAAVADEQAELKVKEPAPGGAPVFDLFAGGRARMTLLLWGVNLLNLLTVYFLANWIPTVVRGAGRPLGDAVLAGTALQAGGTFGALVLGVVIDRVGFRRVLLACFMLAAVAVFSVGRLDMAGSQLFIAVSVAGFCVIGGQGAVNALSTSYYPTALRSTGIGWALGIGRFGSILGPLLGGEFLKMGLPTSSIFLVLAVPPVVCSLLVWAMEPGRRAPAVPAANAA</sequence>
<keyword evidence="2 5" id="KW-0812">Transmembrane</keyword>
<feature type="transmembrane region" description="Helical" evidence="5">
    <location>
        <begin position="412"/>
        <end position="431"/>
    </location>
</feature>
<dbReference type="Gene3D" id="1.20.1250.20">
    <property type="entry name" value="MFS general substrate transporter like domains"/>
    <property type="match status" value="1"/>
</dbReference>
<dbReference type="SUPFAM" id="SSF103473">
    <property type="entry name" value="MFS general substrate transporter"/>
    <property type="match status" value="1"/>
</dbReference>
<keyword evidence="4 5" id="KW-0472">Membrane</keyword>
<evidence type="ECO:0000256" key="3">
    <source>
        <dbReference type="ARBA" id="ARBA00022989"/>
    </source>
</evidence>
<reference evidence="7 8" key="1">
    <citation type="submission" date="2020-04" db="EMBL/GenBank/DDBJ databases">
        <title>Ramlibacter sp. G-1-2-2 isolated from soil.</title>
        <authorList>
            <person name="Dahal R.H."/>
        </authorList>
    </citation>
    <scope>NUCLEOTIDE SEQUENCE [LARGE SCALE GENOMIC DNA]</scope>
    <source>
        <strain evidence="7 8">G-1-2-2</strain>
    </source>
</reference>
<feature type="transmembrane region" description="Helical" evidence="5">
    <location>
        <begin position="292"/>
        <end position="314"/>
    </location>
</feature>
<dbReference type="InterPro" id="IPR011701">
    <property type="entry name" value="MFS"/>
</dbReference>
<dbReference type="PANTHER" id="PTHR23508:SF10">
    <property type="entry name" value="CARBOXYLIC ACID TRANSPORTER PROTEIN HOMOLOG"/>
    <property type="match status" value="1"/>
</dbReference>
<proteinExistence type="predicted"/>
<name>A0A848H3M6_9BURK</name>
<comment type="caution">
    <text evidence="7">The sequence shown here is derived from an EMBL/GenBank/DDBJ whole genome shotgun (WGS) entry which is preliminary data.</text>
</comment>
<feature type="transmembrane region" description="Helical" evidence="5">
    <location>
        <begin position="176"/>
        <end position="198"/>
    </location>
</feature>
<comment type="subcellular location">
    <subcellularLocation>
        <location evidence="1">Membrane</location>
        <topology evidence="1">Multi-pass membrane protein</topology>
    </subcellularLocation>
</comment>
<dbReference type="GO" id="GO:0046943">
    <property type="term" value="F:carboxylic acid transmembrane transporter activity"/>
    <property type="evidence" value="ECO:0007669"/>
    <property type="project" value="TreeGrafter"/>
</dbReference>
<evidence type="ECO:0000313" key="7">
    <source>
        <dbReference type="EMBL" id="NML44161.1"/>
    </source>
</evidence>
<dbReference type="InterPro" id="IPR036259">
    <property type="entry name" value="MFS_trans_sf"/>
</dbReference>
<feature type="transmembrane region" description="Helical" evidence="5">
    <location>
        <begin position="20"/>
        <end position="46"/>
    </location>
</feature>
<organism evidence="7 8">
    <name type="scientific">Ramlibacter agri</name>
    <dbReference type="NCBI Taxonomy" id="2728837"/>
    <lineage>
        <taxon>Bacteria</taxon>
        <taxon>Pseudomonadati</taxon>
        <taxon>Pseudomonadota</taxon>
        <taxon>Betaproteobacteria</taxon>
        <taxon>Burkholderiales</taxon>
        <taxon>Comamonadaceae</taxon>
        <taxon>Ramlibacter</taxon>
    </lineage>
</organism>
<dbReference type="InterPro" id="IPR020846">
    <property type="entry name" value="MFS_dom"/>
</dbReference>
<keyword evidence="3 5" id="KW-1133">Transmembrane helix</keyword>
<dbReference type="EMBL" id="JABBFX010000001">
    <property type="protein sequence ID" value="NML44161.1"/>
    <property type="molecule type" value="Genomic_DNA"/>
</dbReference>
<dbReference type="RefSeq" id="WP_169418315.1">
    <property type="nucleotide sequence ID" value="NZ_JABBFX010000001.1"/>
</dbReference>
<feature type="transmembrane region" description="Helical" evidence="5">
    <location>
        <begin position="115"/>
        <end position="136"/>
    </location>
</feature>
<dbReference type="PANTHER" id="PTHR23508">
    <property type="entry name" value="CARBOXYLIC ACID TRANSPORTER PROTEIN HOMOLOG"/>
    <property type="match status" value="1"/>
</dbReference>
<feature type="transmembrane region" description="Helical" evidence="5">
    <location>
        <begin position="346"/>
        <end position="369"/>
    </location>
</feature>
<evidence type="ECO:0000256" key="4">
    <source>
        <dbReference type="ARBA" id="ARBA00023136"/>
    </source>
</evidence>
<dbReference type="AlphaFoldDB" id="A0A848H3M6"/>
<feature type="transmembrane region" description="Helical" evidence="5">
    <location>
        <begin position="258"/>
        <end position="280"/>
    </location>
</feature>
<evidence type="ECO:0000256" key="1">
    <source>
        <dbReference type="ARBA" id="ARBA00004141"/>
    </source>
</evidence>
<accession>A0A848H3M6</accession>
<feature type="transmembrane region" description="Helical" evidence="5">
    <location>
        <begin position="381"/>
        <end position="400"/>
    </location>
</feature>
<feature type="transmembrane region" description="Helical" evidence="5">
    <location>
        <begin position="148"/>
        <end position="170"/>
    </location>
</feature>
<dbReference type="CDD" id="cd17365">
    <property type="entry name" value="MFS_PcaK_like"/>
    <property type="match status" value="1"/>
</dbReference>
<feature type="transmembrane region" description="Helical" evidence="5">
    <location>
        <begin position="321"/>
        <end position="340"/>
    </location>
</feature>
<dbReference type="Pfam" id="PF07690">
    <property type="entry name" value="MFS_1"/>
    <property type="match status" value="1"/>
</dbReference>
<feature type="transmembrane region" description="Helical" evidence="5">
    <location>
        <begin position="58"/>
        <end position="78"/>
    </location>
</feature>
<dbReference type="PROSITE" id="PS00217">
    <property type="entry name" value="SUGAR_TRANSPORT_2"/>
    <property type="match status" value="1"/>
</dbReference>
<dbReference type="PROSITE" id="PS00216">
    <property type="entry name" value="SUGAR_TRANSPORT_1"/>
    <property type="match status" value="1"/>
</dbReference>
<evidence type="ECO:0000259" key="6">
    <source>
        <dbReference type="PROSITE" id="PS50850"/>
    </source>
</evidence>
<dbReference type="PROSITE" id="PS50850">
    <property type="entry name" value="MFS"/>
    <property type="match status" value="1"/>
</dbReference>
<evidence type="ECO:0000256" key="2">
    <source>
        <dbReference type="ARBA" id="ARBA00022692"/>
    </source>
</evidence>
<feature type="transmembrane region" description="Helical" evidence="5">
    <location>
        <begin position="90"/>
        <end position="109"/>
    </location>
</feature>
<dbReference type="Proteomes" id="UP000541185">
    <property type="component" value="Unassembled WGS sequence"/>
</dbReference>
<gene>
    <name evidence="7" type="ORF">HHL11_10400</name>
</gene>
<feature type="domain" description="Major facilitator superfamily (MFS) profile" evidence="6">
    <location>
        <begin position="24"/>
        <end position="436"/>
    </location>
</feature>
<protein>
    <submittedName>
        <fullName evidence="7">MFS transporter</fullName>
    </submittedName>
</protein>
<dbReference type="InterPro" id="IPR005829">
    <property type="entry name" value="Sugar_transporter_CS"/>
</dbReference>
<keyword evidence="8" id="KW-1185">Reference proteome</keyword>
<evidence type="ECO:0000313" key="8">
    <source>
        <dbReference type="Proteomes" id="UP000541185"/>
    </source>
</evidence>
<dbReference type="GO" id="GO:0005886">
    <property type="term" value="C:plasma membrane"/>
    <property type="evidence" value="ECO:0007669"/>
    <property type="project" value="TreeGrafter"/>
</dbReference>
<evidence type="ECO:0000256" key="5">
    <source>
        <dbReference type="SAM" id="Phobius"/>
    </source>
</evidence>